<dbReference type="Proteomes" id="UP001210380">
    <property type="component" value="Unassembled WGS sequence"/>
</dbReference>
<feature type="transmembrane region" description="Helical" evidence="7">
    <location>
        <begin position="124"/>
        <end position="144"/>
    </location>
</feature>
<gene>
    <name evidence="9" type="primary">eccD</name>
    <name evidence="9" type="ORF">OU415_20875</name>
</gene>
<name>A0ABT4V1Q3_9PSEU</name>
<feature type="transmembrane region" description="Helical" evidence="7">
    <location>
        <begin position="320"/>
        <end position="339"/>
    </location>
</feature>
<comment type="similarity">
    <text evidence="2">Belongs to the EccD/Snm4 family.</text>
</comment>
<protein>
    <submittedName>
        <fullName evidence="9">Type VII secretion integral membrane protein EccD</fullName>
    </submittedName>
</protein>
<dbReference type="Pfam" id="PF08817">
    <property type="entry name" value="YukD"/>
    <property type="match status" value="1"/>
</dbReference>
<evidence type="ECO:0000313" key="10">
    <source>
        <dbReference type="Proteomes" id="UP001210380"/>
    </source>
</evidence>
<dbReference type="RefSeq" id="WP_270950600.1">
    <property type="nucleotide sequence ID" value="NZ_JAQGLA010000035.1"/>
</dbReference>
<evidence type="ECO:0000313" key="9">
    <source>
        <dbReference type="EMBL" id="MDA3627900.1"/>
    </source>
</evidence>
<dbReference type="Pfam" id="PF19053">
    <property type="entry name" value="EccD"/>
    <property type="match status" value="1"/>
</dbReference>
<keyword evidence="5 7" id="KW-1133">Transmembrane helix</keyword>
<evidence type="ECO:0000256" key="7">
    <source>
        <dbReference type="SAM" id="Phobius"/>
    </source>
</evidence>
<evidence type="ECO:0000256" key="2">
    <source>
        <dbReference type="ARBA" id="ARBA00006162"/>
    </source>
</evidence>
<dbReference type="Gene3D" id="3.10.20.90">
    <property type="entry name" value="Phosphatidylinositol 3-kinase Catalytic Subunit, Chain A, domain 1"/>
    <property type="match status" value="1"/>
</dbReference>
<evidence type="ECO:0000259" key="8">
    <source>
        <dbReference type="Pfam" id="PF19053"/>
    </source>
</evidence>
<comment type="subcellular location">
    <subcellularLocation>
        <location evidence="1">Cell membrane</location>
        <topology evidence="1">Multi-pass membrane protein</topology>
    </subcellularLocation>
</comment>
<feature type="domain" description="EccD-like transmembrane" evidence="8">
    <location>
        <begin position="121"/>
        <end position="458"/>
    </location>
</feature>
<keyword evidence="3" id="KW-1003">Cell membrane</keyword>
<feature type="transmembrane region" description="Helical" evidence="7">
    <location>
        <begin position="430"/>
        <end position="456"/>
    </location>
</feature>
<dbReference type="NCBIfam" id="TIGR03920">
    <property type="entry name" value="T7SS_EccD"/>
    <property type="match status" value="1"/>
</dbReference>
<feature type="transmembrane region" description="Helical" evidence="7">
    <location>
        <begin position="374"/>
        <end position="392"/>
    </location>
</feature>
<comment type="caution">
    <text evidence="9">The sequence shown here is derived from an EMBL/GenBank/DDBJ whole genome shotgun (WGS) entry which is preliminary data.</text>
</comment>
<dbReference type="EMBL" id="JAQGLA010000035">
    <property type="protein sequence ID" value="MDA3627900.1"/>
    <property type="molecule type" value="Genomic_DNA"/>
</dbReference>
<reference evidence="9 10" key="1">
    <citation type="submission" date="2022-11" db="EMBL/GenBank/DDBJ databases">
        <title>Draft genome sequence of Saccharopolyspora sp. WRP15-2 isolated from rhizosphere soils of wild rice in Thailand.</title>
        <authorList>
            <person name="Duangmal K."/>
            <person name="Kammanee S."/>
            <person name="Muangham S."/>
        </authorList>
    </citation>
    <scope>NUCLEOTIDE SEQUENCE [LARGE SCALE GENOMIC DNA]</scope>
    <source>
        <strain evidence="9 10">WRP15-2</strain>
    </source>
</reference>
<feature type="transmembrane region" description="Helical" evidence="7">
    <location>
        <begin position="234"/>
        <end position="255"/>
    </location>
</feature>
<dbReference type="InterPro" id="IPR006707">
    <property type="entry name" value="T7SS_EccD"/>
</dbReference>
<sequence length="461" mass="47837">MSTTSAAAGLCRLSIRAPDRNFDLAVPTDVPLIDLMPTIVSYAGPQVEEAGLEHGGWVLQDVGGDPLDEESTPEALDLHDGQVLHLRSRQEVMPAVHFDDLVDGISKGMQERPWAWKPAATKRLLHGSVLVAAGIIWLGLLLPGGFPGEWLVRSLAAGVAALLLLAASLSASRAVGDAFAGTIFGLAAVPFFALAGFLVPGPGASGMAVLLAAAATAAGGAVLALAASGTHPHAFLGVLVVCVFGVITALLALVTSTMAEAVSATAMIAVLFGAFVPGLSFRVAGLKMPPLPTNSEQLQEGIDPHPSRNVLDRTAIADKYMTSLFLAVGAVCAVAVFGLLTEPDWATYTMAGVLSAIMLLHGRDVGGIWHRLSVVLPGVLGVTMLLLALSMQDLFGRLLLFVGVALVGTALMVSGWVVPGNRLVPYWGRAADIIHVLLAVSLIPLMLTVLGVFGWIRAFNG</sequence>
<organism evidence="9 10">
    <name type="scientific">Saccharopolyspora oryzae</name>
    <dbReference type="NCBI Taxonomy" id="2997343"/>
    <lineage>
        <taxon>Bacteria</taxon>
        <taxon>Bacillati</taxon>
        <taxon>Actinomycetota</taxon>
        <taxon>Actinomycetes</taxon>
        <taxon>Pseudonocardiales</taxon>
        <taxon>Pseudonocardiaceae</taxon>
        <taxon>Saccharopolyspora</taxon>
    </lineage>
</organism>
<evidence type="ECO:0000256" key="3">
    <source>
        <dbReference type="ARBA" id="ARBA00022475"/>
    </source>
</evidence>
<feature type="transmembrane region" description="Helical" evidence="7">
    <location>
        <begin position="205"/>
        <end position="227"/>
    </location>
</feature>
<evidence type="ECO:0000256" key="5">
    <source>
        <dbReference type="ARBA" id="ARBA00022989"/>
    </source>
</evidence>
<dbReference type="InterPro" id="IPR044049">
    <property type="entry name" value="EccD_transm"/>
</dbReference>
<feature type="transmembrane region" description="Helical" evidence="7">
    <location>
        <begin position="178"/>
        <end position="199"/>
    </location>
</feature>
<keyword evidence="10" id="KW-1185">Reference proteome</keyword>
<dbReference type="InterPro" id="IPR024962">
    <property type="entry name" value="YukD-like"/>
</dbReference>
<dbReference type="PIRSF" id="PIRSF017804">
    <property type="entry name" value="Secretion_EccD1"/>
    <property type="match status" value="1"/>
</dbReference>
<evidence type="ECO:0000256" key="1">
    <source>
        <dbReference type="ARBA" id="ARBA00004651"/>
    </source>
</evidence>
<proteinExistence type="inferred from homology"/>
<feature type="transmembrane region" description="Helical" evidence="7">
    <location>
        <begin position="150"/>
        <end position="171"/>
    </location>
</feature>
<feature type="transmembrane region" description="Helical" evidence="7">
    <location>
        <begin position="261"/>
        <end position="281"/>
    </location>
</feature>
<accession>A0ABT4V1Q3</accession>
<keyword evidence="6 7" id="KW-0472">Membrane</keyword>
<feature type="transmembrane region" description="Helical" evidence="7">
    <location>
        <begin position="398"/>
        <end position="418"/>
    </location>
</feature>
<keyword evidence="4 7" id="KW-0812">Transmembrane</keyword>
<evidence type="ECO:0000256" key="4">
    <source>
        <dbReference type="ARBA" id="ARBA00022692"/>
    </source>
</evidence>
<evidence type="ECO:0000256" key="6">
    <source>
        <dbReference type="ARBA" id="ARBA00023136"/>
    </source>
</evidence>